<organism evidence="16 17">
    <name type="scientific">Allosphingosinicella indica</name>
    <dbReference type="NCBI Taxonomy" id="941907"/>
    <lineage>
        <taxon>Bacteria</taxon>
        <taxon>Pseudomonadati</taxon>
        <taxon>Pseudomonadota</taxon>
        <taxon>Alphaproteobacteria</taxon>
        <taxon>Sphingomonadales</taxon>
        <taxon>Sphingomonadaceae</taxon>
        <taxon>Allosphingosinicella</taxon>
    </lineage>
</organism>
<accession>A0A1X7GKA5</accession>
<dbReference type="GO" id="GO:0006450">
    <property type="term" value="P:regulation of translational fidelity"/>
    <property type="evidence" value="ECO:0007669"/>
    <property type="project" value="TreeGrafter"/>
</dbReference>
<dbReference type="EC" id="2.7.7.87" evidence="3 13"/>
<dbReference type="SUPFAM" id="SSF55821">
    <property type="entry name" value="YrdC/RibB"/>
    <property type="match status" value="1"/>
</dbReference>
<feature type="binding site" evidence="14">
    <location>
        <position position="126"/>
    </location>
    <ligand>
        <name>L-threonine</name>
        <dbReference type="ChEBI" id="CHEBI:57926"/>
    </ligand>
</feature>
<dbReference type="InterPro" id="IPR005145">
    <property type="entry name" value="Sua5_C"/>
</dbReference>
<dbReference type="InterPro" id="IPR050156">
    <property type="entry name" value="TC-AMP_synthase_SUA5"/>
</dbReference>
<feature type="binding site" evidence="14">
    <location>
        <position position="122"/>
    </location>
    <ligand>
        <name>L-threonine</name>
        <dbReference type="ChEBI" id="CHEBI:57926"/>
    </ligand>
</feature>
<dbReference type="Gene3D" id="3.90.870.10">
    <property type="entry name" value="DHBP synthase"/>
    <property type="match status" value="1"/>
</dbReference>
<dbReference type="GO" id="GO:0005524">
    <property type="term" value="F:ATP binding"/>
    <property type="evidence" value="ECO:0007669"/>
    <property type="project" value="UniProtKB-UniRule"/>
</dbReference>
<sequence length="320" mass="32033">MSAPNPPGTAPIRPYGEAAIAEAAALVAAGQPVAIPTETVYGLAADATNGAAVARVYAAKRRPSFNPLIVHVGDLEAAGRIAKLDDAARALGARFWPGPLTMVLPTLASSGIAPLVTAGLDTVAIRVPQARAIRALIAATGKPLAAPSANASGSISPTRAEHVAASLGERIALILDDGPSAHGIESTIVAVEAGQLRLLRPGPIGIDALEEAGGLPVVLAGGGRIEAPGQLASHYAPSKPLRLDAVQGESGEWLIGFGAVAGRANLSPSGDLVEAAANLFAALHEADASRAPAIAVAPIPDEGLGAAINDRLRRAAAPRL</sequence>
<keyword evidence="6 13" id="KW-0808">Transferase</keyword>
<evidence type="ECO:0000256" key="2">
    <source>
        <dbReference type="ARBA" id="ARBA00007663"/>
    </source>
</evidence>
<dbReference type="GO" id="GO:0003725">
    <property type="term" value="F:double-stranded RNA binding"/>
    <property type="evidence" value="ECO:0007669"/>
    <property type="project" value="UniProtKB-UniRule"/>
</dbReference>
<evidence type="ECO:0000256" key="1">
    <source>
        <dbReference type="ARBA" id="ARBA00004496"/>
    </source>
</evidence>
<evidence type="ECO:0000313" key="16">
    <source>
        <dbReference type="EMBL" id="SMF70338.1"/>
    </source>
</evidence>
<feature type="binding site" evidence="14">
    <location>
        <position position="66"/>
    </location>
    <ligand>
        <name>ATP</name>
        <dbReference type="ChEBI" id="CHEBI:30616"/>
    </ligand>
</feature>
<evidence type="ECO:0000256" key="4">
    <source>
        <dbReference type="ARBA" id="ARBA00015492"/>
    </source>
</evidence>
<comment type="function">
    <text evidence="13">Required for the formation of a threonylcarbamoyl group on adenosine at position 37 (t(6)A37) in tRNAs that read codons beginning with adenine.</text>
</comment>
<feature type="binding site" evidence="14">
    <location>
        <position position="186"/>
    </location>
    <ligand>
        <name>L-threonine</name>
        <dbReference type="ChEBI" id="CHEBI:57926"/>
    </ligand>
</feature>
<evidence type="ECO:0000256" key="13">
    <source>
        <dbReference type="PIRNR" id="PIRNR004930"/>
    </source>
</evidence>
<dbReference type="PANTHER" id="PTHR17490">
    <property type="entry name" value="SUA5"/>
    <property type="match status" value="1"/>
</dbReference>
<dbReference type="GO" id="GO:0005737">
    <property type="term" value="C:cytoplasm"/>
    <property type="evidence" value="ECO:0007669"/>
    <property type="project" value="UniProtKB-SubCell"/>
</dbReference>
<evidence type="ECO:0000256" key="9">
    <source>
        <dbReference type="ARBA" id="ARBA00022741"/>
    </source>
</evidence>
<proteinExistence type="inferred from homology"/>
<evidence type="ECO:0000256" key="3">
    <source>
        <dbReference type="ARBA" id="ARBA00012584"/>
    </source>
</evidence>
<dbReference type="Pfam" id="PF01300">
    <property type="entry name" value="Sua5_yciO_yrdC"/>
    <property type="match status" value="1"/>
</dbReference>
<dbReference type="PIRSF" id="PIRSF004930">
    <property type="entry name" value="Tln_factor_SUA5"/>
    <property type="match status" value="1"/>
</dbReference>
<dbReference type="RefSeq" id="WP_085218497.1">
    <property type="nucleotide sequence ID" value="NZ_LT840185.1"/>
</dbReference>
<evidence type="ECO:0000256" key="12">
    <source>
        <dbReference type="ARBA" id="ARBA00048366"/>
    </source>
</evidence>
<feature type="binding site" evidence="14">
    <location>
        <position position="146"/>
    </location>
    <ligand>
        <name>L-threonine</name>
        <dbReference type="ChEBI" id="CHEBI:57926"/>
    </ligand>
</feature>
<dbReference type="GO" id="GO:0008033">
    <property type="term" value="P:tRNA processing"/>
    <property type="evidence" value="ECO:0007669"/>
    <property type="project" value="UniProtKB-KW"/>
</dbReference>
<dbReference type="InterPro" id="IPR017945">
    <property type="entry name" value="DHBP_synth_RibB-like_a/b_dom"/>
</dbReference>
<evidence type="ECO:0000259" key="15">
    <source>
        <dbReference type="PROSITE" id="PS51163"/>
    </source>
</evidence>
<feature type="binding site" evidence="14">
    <location>
        <position position="200"/>
    </location>
    <ligand>
        <name>ATP</name>
        <dbReference type="ChEBI" id="CHEBI:30616"/>
    </ligand>
</feature>
<dbReference type="STRING" id="941907.SAMN06295910_1841"/>
<dbReference type="Pfam" id="PF03481">
    <property type="entry name" value="Sua5_C"/>
    <property type="match status" value="1"/>
</dbReference>
<evidence type="ECO:0000313" key="17">
    <source>
        <dbReference type="Proteomes" id="UP000192934"/>
    </source>
</evidence>
<dbReference type="AlphaFoldDB" id="A0A1X7GKA5"/>
<evidence type="ECO:0000256" key="11">
    <source>
        <dbReference type="ARBA" id="ARBA00029774"/>
    </source>
</evidence>
<dbReference type="NCBIfam" id="TIGR00057">
    <property type="entry name" value="L-threonylcarbamoyladenylate synthase"/>
    <property type="match status" value="1"/>
</dbReference>
<feature type="binding site" evidence="14">
    <location>
        <position position="156"/>
    </location>
    <ligand>
        <name>ATP</name>
        <dbReference type="ChEBI" id="CHEBI:30616"/>
    </ligand>
</feature>
<evidence type="ECO:0000256" key="14">
    <source>
        <dbReference type="PIRSR" id="PIRSR004930-1"/>
    </source>
</evidence>
<evidence type="ECO:0000256" key="8">
    <source>
        <dbReference type="ARBA" id="ARBA00022695"/>
    </source>
</evidence>
<feature type="binding site" evidence="14">
    <location>
        <position position="71"/>
    </location>
    <ligand>
        <name>L-threonine</name>
        <dbReference type="ChEBI" id="CHEBI:57926"/>
    </ligand>
</feature>
<dbReference type="Proteomes" id="UP000192934">
    <property type="component" value="Chromosome I"/>
</dbReference>
<evidence type="ECO:0000256" key="10">
    <source>
        <dbReference type="ARBA" id="ARBA00022840"/>
    </source>
</evidence>
<keyword evidence="17" id="KW-1185">Reference proteome</keyword>
<evidence type="ECO:0000256" key="5">
    <source>
        <dbReference type="ARBA" id="ARBA00022490"/>
    </source>
</evidence>
<keyword evidence="9 13" id="KW-0547">Nucleotide-binding</keyword>
<evidence type="ECO:0000256" key="7">
    <source>
        <dbReference type="ARBA" id="ARBA00022694"/>
    </source>
</evidence>
<comment type="subcellular location">
    <subcellularLocation>
        <location evidence="1 13">Cytoplasm</location>
    </subcellularLocation>
</comment>
<protein>
    <recommendedName>
        <fullName evidence="4 13">Threonylcarbamoyl-AMP synthase</fullName>
        <shortName evidence="13">TC-AMP synthase</shortName>
        <ecNumber evidence="3 13">2.7.7.87</ecNumber>
    </recommendedName>
    <alternativeName>
        <fullName evidence="11 13">L-threonylcarbamoyladenylate synthase</fullName>
    </alternativeName>
</protein>
<comment type="catalytic activity">
    <reaction evidence="12 13">
        <text>L-threonine + hydrogencarbonate + ATP = L-threonylcarbamoyladenylate + diphosphate + H2O</text>
        <dbReference type="Rhea" id="RHEA:36407"/>
        <dbReference type="ChEBI" id="CHEBI:15377"/>
        <dbReference type="ChEBI" id="CHEBI:17544"/>
        <dbReference type="ChEBI" id="CHEBI:30616"/>
        <dbReference type="ChEBI" id="CHEBI:33019"/>
        <dbReference type="ChEBI" id="CHEBI:57926"/>
        <dbReference type="ChEBI" id="CHEBI:73682"/>
        <dbReference type="EC" id="2.7.7.87"/>
    </reaction>
</comment>
<dbReference type="Gene3D" id="3.40.50.11030">
    <property type="entry name" value="Threonylcarbamoyl-AMP synthase, C-terminal domain"/>
    <property type="match status" value="1"/>
</dbReference>
<comment type="similarity">
    <text evidence="2 13">Belongs to the SUA5 family.</text>
</comment>
<reference evidence="17" key="1">
    <citation type="submission" date="2017-04" db="EMBL/GenBank/DDBJ databases">
        <authorList>
            <person name="Varghese N."/>
            <person name="Submissions S."/>
        </authorList>
    </citation>
    <scope>NUCLEOTIDE SEQUENCE [LARGE SCALE GENOMIC DNA]</scope>
    <source>
        <strain evidence="17">Dd16</strain>
    </source>
</reference>
<keyword evidence="10 13" id="KW-0067">ATP-binding</keyword>
<dbReference type="PANTHER" id="PTHR17490:SF16">
    <property type="entry name" value="THREONYLCARBAMOYL-AMP SYNTHASE"/>
    <property type="match status" value="1"/>
</dbReference>
<feature type="binding site" evidence="14">
    <location>
        <position position="148"/>
    </location>
    <ligand>
        <name>ATP</name>
        <dbReference type="ChEBI" id="CHEBI:30616"/>
    </ligand>
</feature>
<dbReference type="InterPro" id="IPR038385">
    <property type="entry name" value="Sua5/YwlC_C"/>
</dbReference>
<dbReference type="InterPro" id="IPR006070">
    <property type="entry name" value="Sua5-like_dom"/>
</dbReference>
<dbReference type="GO" id="GO:0000049">
    <property type="term" value="F:tRNA binding"/>
    <property type="evidence" value="ECO:0007669"/>
    <property type="project" value="TreeGrafter"/>
</dbReference>
<feature type="domain" description="YrdC-like" evidence="15">
    <location>
        <begin position="17"/>
        <end position="204"/>
    </location>
</feature>
<dbReference type="EMBL" id="LT840185">
    <property type="protein sequence ID" value="SMF70338.1"/>
    <property type="molecule type" value="Genomic_DNA"/>
</dbReference>
<feature type="binding site" evidence="14">
    <location>
        <position position="39"/>
    </location>
    <ligand>
        <name>L-threonine</name>
        <dbReference type="ChEBI" id="CHEBI:57926"/>
    </ligand>
</feature>
<keyword evidence="8 13" id="KW-0548">Nucleotidyltransferase</keyword>
<dbReference type="OrthoDB" id="9814580at2"/>
<feature type="binding site" evidence="14">
    <location>
        <position position="235"/>
    </location>
    <ligand>
        <name>ATP</name>
        <dbReference type="ChEBI" id="CHEBI:30616"/>
    </ligand>
</feature>
<keyword evidence="5 13" id="KW-0963">Cytoplasm</keyword>
<feature type="binding site" evidence="14">
    <location>
        <position position="62"/>
    </location>
    <ligand>
        <name>ATP</name>
        <dbReference type="ChEBI" id="CHEBI:30616"/>
    </ligand>
</feature>
<name>A0A1X7GKA5_9SPHN</name>
<gene>
    <name evidence="16" type="ORF">SAMN06295910_1841</name>
</gene>
<dbReference type="PROSITE" id="PS51163">
    <property type="entry name" value="YRDC"/>
    <property type="match status" value="1"/>
</dbReference>
<dbReference type="InterPro" id="IPR010923">
    <property type="entry name" value="T(6)A37_SUA5"/>
</dbReference>
<evidence type="ECO:0000256" key="6">
    <source>
        <dbReference type="ARBA" id="ARBA00022679"/>
    </source>
</evidence>
<keyword evidence="7 13" id="KW-0819">tRNA processing</keyword>
<dbReference type="GO" id="GO:0061710">
    <property type="term" value="F:L-threonylcarbamoyladenylate synthase"/>
    <property type="evidence" value="ECO:0007669"/>
    <property type="project" value="UniProtKB-EC"/>
</dbReference>